<accession>A0A8A3PPQ4</accession>
<dbReference type="AlphaFoldDB" id="A0A8A3PPQ4"/>
<dbReference type="EMBL" id="CP063411">
    <property type="protein sequence ID" value="QSZ36796.1"/>
    <property type="molecule type" value="Genomic_DNA"/>
</dbReference>
<organism evidence="2 3">
    <name type="scientific">Monilinia vaccinii-corymbosi</name>
    <dbReference type="NCBI Taxonomy" id="61207"/>
    <lineage>
        <taxon>Eukaryota</taxon>
        <taxon>Fungi</taxon>
        <taxon>Dikarya</taxon>
        <taxon>Ascomycota</taxon>
        <taxon>Pezizomycotina</taxon>
        <taxon>Leotiomycetes</taxon>
        <taxon>Helotiales</taxon>
        <taxon>Sclerotiniaceae</taxon>
        <taxon>Monilinia</taxon>
    </lineage>
</organism>
<feature type="chain" id="PRO_5032390858" description="Apple domain-containing protein" evidence="1">
    <location>
        <begin position="17"/>
        <end position="461"/>
    </location>
</feature>
<proteinExistence type="predicted"/>
<name>A0A8A3PPQ4_9HELO</name>
<reference evidence="2" key="1">
    <citation type="submission" date="2020-10" db="EMBL/GenBank/DDBJ databases">
        <title>Genome Sequence of Monilinia vaccinii-corymbosi Sheds Light on Mummy Berry Disease Infection of Blueberry and Mating Type.</title>
        <authorList>
            <person name="Yow A.G."/>
            <person name="Zhang Y."/>
            <person name="Bansal K."/>
            <person name="Eacker S.M."/>
            <person name="Sullivan S."/>
            <person name="Liachko I."/>
            <person name="Cubeta M.A."/>
            <person name="Rollins J.A."/>
            <person name="Ashrafi H."/>
        </authorList>
    </citation>
    <scope>NUCLEOTIDE SEQUENCE</scope>
    <source>
        <strain evidence="2">RL-1</strain>
    </source>
</reference>
<dbReference type="PANTHER" id="PTHR36578">
    <property type="entry name" value="CHROMOSOME 15, WHOLE GENOME SHOTGUN SEQUENCE"/>
    <property type="match status" value="1"/>
</dbReference>
<evidence type="ECO:0000256" key="1">
    <source>
        <dbReference type="SAM" id="SignalP"/>
    </source>
</evidence>
<evidence type="ECO:0000313" key="2">
    <source>
        <dbReference type="EMBL" id="QSZ36796.1"/>
    </source>
</evidence>
<evidence type="ECO:0000313" key="3">
    <source>
        <dbReference type="Proteomes" id="UP000672032"/>
    </source>
</evidence>
<keyword evidence="1" id="KW-0732">Signal</keyword>
<feature type="signal peptide" evidence="1">
    <location>
        <begin position="1"/>
        <end position="16"/>
    </location>
</feature>
<sequence>MRSATIVSALAALAVANPVPQVIDLSAVDALPEASVSSAPDDVAYQSVHVKPPAAATSAGVAKVTAVAVPAGAARKRNIIKRSCCDVQPAGAGPTSTPDTAEAFLADPQYNAIASGATTPAGYKLAFSQLHGSSQTTSYLGYETLDSYDTEGCASYCDQQEGCIAFNLYMERDPTLEPGANCTNPASTTNFKCVKWGVQISNETATNIGQWRREFLHPMRPKQTHMQNILTPPPPEDFHAVISGSNGYNKQALPPSAPGYDGPTPLPGAINAPLDPTTQTDTYMGYQYFAFNDVQTFTNGVIACTSACTAQTRYNAAHPPATGNAPVCNQAIVYILNDNGAPQGIYCAMYTEAWAPAYATNVGQYRGPDYWSVTQAYAFTTSTYAAQYPPICALDACPAGSYAGGNHGGYGAALPAYANATANANANSTATLKCKSKRSKRVRVCERERLTGAIEMRTHDR</sequence>
<evidence type="ECO:0008006" key="4">
    <source>
        <dbReference type="Google" id="ProtNLM"/>
    </source>
</evidence>
<protein>
    <recommendedName>
        <fullName evidence="4">Apple domain-containing protein</fullName>
    </recommendedName>
</protein>
<dbReference type="OrthoDB" id="271448at2759"/>
<dbReference type="PANTHER" id="PTHR36578:SF2">
    <property type="entry name" value="PA14 DOMAIN-CONTAINING PROTEIN"/>
    <property type="match status" value="1"/>
</dbReference>
<keyword evidence="3" id="KW-1185">Reference proteome</keyword>
<dbReference type="Proteomes" id="UP000672032">
    <property type="component" value="Chromosome 7"/>
</dbReference>
<gene>
    <name evidence="2" type="ORF">DSL72_006679</name>
</gene>